<protein>
    <submittedName>
        <fullName evidence="13">Alternative oxidase</fullName>
    </submittedName>
</protein>
<evidence type="ECO:0000256" key="9">
    <source>
        <dbReference type="ARBA" id="ARBA00023002"/>
    </source>
</evidence>
<feature type="region of interest" description="Disordered" evidence="12">
    <location>
        <begin position="1"/>
        <end position="47"/>
    </location>
</feature>
<dbReference type="EMBL" id="JXUW01000005">
    <property type="protein sequence ID" value="KJE77438.1"/>
    <property type="molecule type" value="Genomic_DNA"/>
</dbReference>
<keyword evidence="10" id="KW-0408">Iron</keyword>
<keyword evidence="7" id="KW-0249">Electron transport</keyword>
<dbReference type="GO" id="GO:0009916">
    <property type="term" value="F:alternative oxidase activity"/>
    <property type="evidence" value="ECO:0007669"/>
    <property type="project" value="InterPro"/>
</dbReference>
<keyword evidence="5" id="KW-0812">Transmembrane</keyword>
<evidence type="ECO:0000256" key="4">
    <source>
        <dbReference type="ARBA" id="ARBA00022660"/>
    </source>
</evidence>
<dbReference type="Proteomes" id="UP000032336">
    <property type="component" value="Unassembled WGS sequence"/>
</dbReference>
<dbReference type="GO" id="GO:0046872">
    <property type="term" value="F:metal ion binding"/>
    <property type="evidence" value="ECO:0007669"/>
    <property type="project" value="UniProtKB-KW"/>
</dbReference>
<keyword evidence="4" id="KW-0679">Respiratory chain</keyword>
<keyword evidence="9" id="KW-0560">Oxidoreductase</keyword>
<name>A0A0D8FVW5_9ACTN</name>
<dbReference type="Pfam" id="PF01786">
    <property type="entry name" value="AOX"/>
    <property type="match status" value="1"/>
</dbReference>
<evidence type="ECO:0000313" key="14">
    <source>
        <dbReference type="Proteomes" id="UP000032336"/>
    </source>
</evidence>
<dbReference type="GO" id="GO:0016020">
    <property type="term" value="C:membrane"/>
    <property type="evidence" value="ECO:0007669"/>
    <property type="project" value="UniProtKB-SubCell"/>
</dbReference>
<keyword evidence="3" id="KW-0813">Transport</keyword>
<evidence type="ECO:0000256" key="3">
    <source>
        <dbReference type="ARBA" id="ARBA00022448"/>
    </source>
</evidence>
<comment type="subcellular location">
    <subcellularLocation>
        <location evidence="2">Membrane</location>
    </subcellularLocation>
</comment>
<evidence type="ECO:0000256" key="8">
    <source>
        <dbReference type="ARBA" id="ARBA00022989"/>
    </source>
</evidence>
<evidence type="ECO:0000256" key="2">
    <source>
        <dbReference type="ARBA" id="ARBA00004370"/>
    </source>
</evidence>
<evidence type="ECO:0000313" key="13">
    <source>
        <dbReference type="EMBL" id="KJE77438.1"/>
    </source>
</evidence>
<evidence type="ECO:0000256" key="7">
    <source>
        <dbReference type="ARBA" id="ARBA00022982"/>
    </source>
</evidence>
<dbReference type="AlphaFoldDB" id="A0A0D8FVW5"/>
<dbReference type="Gene3D" id="1.20.1260.140">
    <property type="entry name" value="Alternative oxidase"/>
    <property type="match status" value="1"/>
</dbReference>
<evidence type="ECO:0000256" key="6">
    <source>
        <dbReference type="ARBA" id="ARBA00022723"/>
    </source>
</evidence>
<keyword evidence="6" id="KW-0479">Metal-binding</keyword>
<evidence type="ECO:0000256" key="5">
    <source>
        <dbReference type="ARBA" id="ARBA00022692"/>
    </source>
</evidence>
<evidence type="ECO:0000256" key="12">
    <source>
        <dbReference type="SAM" id="MobiDB-lite"/>
    </source>
</evidence>
<sequence length="248" mass="28908">MRRGRACTEEGSVDLGENEASNDDGGIRGAMGNLTPPERKQEQTKTLSAQRRRYGVLARLLFSSLDAVYGKERSLSKFKVLELVARVPYQSWEQVAYIAITHVSDRVAMARRIHDRVLESRSQQDNEQWHLLILEELIAERGIDETYLRYTVLPQVIAFIYYQVSALLYVVRPSLSYRLNADFEDHAEHEYMELVLEHPEWEEEVFESSIAAEYGHYESLADLFRQIGYDERVHKLESEAHLKEPRFR</sequence>
<reference evidence="13 14" key="1">
    <citation type="submission" date="2015-01" db="EMBL/GenBank/DDBJ databases">
        <title>Draft genome of the acidophilic iron oxidizer Ferrimicrobium acidiphilum strain T23.</title>
        <authorList>
            <person name="Poehlein A."/>
            <person name="Eisen S."/>
            <person name="Schloemann M."/>
            <person name="Johnson B.D."/>
            <person name="Daniel R."/>
            <person name="Muehling M."/>
        </authorList>
    </citation>
    <scope>NUCLEOTIDE SEQUENCE [LARGE SCALE GENOMIC DNA]</scope>
    <source>
        <strain evidence="13 14">T23</strain>
    </source>
</reference>
<proteinExistence type="predicted"/>
<evidence type="ECO:0000256" key="1">
    <source>
        <dbReference type="ARBA" id="ARBA00001962"/>
    </source>
</evidence>
<evidence type="ECO:0000256" key="10">
    <source>
        <dbReference type="ARBA" id="ARBA00023004"/>
    </source>
</evidence>
<dbReference type="InterPro" id="IPR002680">
    <property type="entry name" value="AOX"/>
</dbReference>
<comment type="cofactor">
    <cofactor evidence="1">
        <name>Fe cation</name>
        <dbReference type="ChEBI" id="CHEBI:24875"/>
    </cofactor>
</comment>
<dbReference type="PATRIC" id="fig|1121877.4.peg.927"/>
<evidence type="ECO:0000256" key="11">
    <source>
        <dbReference type="ARBA" id="ARBA00023136"/>
    </source>
</evidence>
<keyword evidence="8" id="KW-1133">Transmembrane helix</keyword>
<organism evidence="13 14">
    <name type="scientific">Ferrimicrobium acidiphilum DSM 19497</name>
    <dbReference type="NCBI Taxonomy" id="1121877"/>
    <lineage>
        <taxon>Bacteria</taxon>
        <taxon>Bacillati</taxon>
        <taxon>Actinomycetota</taxon>
        <taxon>Acidimicrobiia</taxon>
        <taxon>Acidimicrobiales</taxon>
        <taxon>Acidimicrobiaceae</taxon>
        <taxon>Ferrimicrobium</taxon>
    </lineage>
</organism>
<comment type="caution">
    <text evidence="13">The sequence shown here is derived from an EMBL/GenBank/DDBJ whole genome shotgun (WGS) entry which is preliminary data.</text>
</comment>
<gene>
    <name evidence="13" type="ORF">FEAC_08720</name>
</gene>
<dbReference type="InterPro" id="IPR038659">
    <property type="entry name" value="AOX_sf"/>
</dbReference>
<dbReference type="eggNOG" id="ENOG5033BDH">
    <property type="taxonomic scope" value="Bacteria"/>
</dbReference>
<keyword evidence="14" id="KW-1185">Reference proteome</keyword>
<accession>A0A0D8FVW5</accession>
<keyword evidence="11" id="KW-0472">Membrane</keyword>